<protein>
    <recommendedName>
        <fullName evidence="3">Beta/gamma crystallin 'Greek key' domain-containing protein</fullName>
    </recommendedName>
</protein>
<dbReference type="Proteomes" id="UP000186058">
    <property type="component" value="Unassembled WGS sequence"/>
</dbReference>
<dbReference type="InterPro" id="IPR011024">
    <property type="entry name" value="G_crystallin-like"/>
</dbReference>
<dbReference type="PROSITE" id="PS50915">
    <property type="entry name" value="CRYSTALLIN_BETA_GAMMA"/>
    <property type="match status" value="1"/>
</dbReference>
<keyword evidence="2" id="KW-0677">Repeat</keyword>
<proteinExistence type="inferred from homology"/>
<feature type="domain" description="Beta/gamma crystallin 'Greek key'" evidence="3">
    <location>
        <begin position="39"/>
        <end position="79"/>
    </location>
</feature>
<reference evidence="4 5" key="1">
    <citation type="submission" date="2016-03" db="EMBL/GenBank/DDBJ databases">
        <authorList>
            <person name="Sant'Anna F.H."/>
            <person name="Ambrosini A."/>
            <person name="Souza R."/>
            <person name="Bach E."/>
            <person name="Fernandes G."/>
            <person name="Balsanelli E."/>
            <person name="Baura V.A."/>
            <person name="Souza E.M."/>
            <person name="Passaglia L."/>
        </authorList>
    </citation>
    <scope>NUCLEOTIDE SEQUENCE [LARGE SCALE GENOMIC DNA]</scope>
    <source>
        <strain evidence="4 5">P26E</strain>
    </source>
</reference>
<comment type="caution">
    <text evidence="4">The sequence shown here is derived from an EMBL/GenBank/DDBJ whole genome shotgun (WGS) entry which is preliminary data.</text>
</comment>
<dbReference type="Gene3D" id="2.60.20.10">
    <property type="entry name" value="Crystallins"/>
    <property type="match status" value="1"/>
</dbReference>
<dbReference type="SMART" id="SM00247">
    <property type="entry name" value="XTALbg"/>
    <property type="match status" value="1"/>
</dbReference>
<dbReference type="Pfam" id="PF00030">
    <property type="entry name" value="Crystall"/>
    <property type="match status" value="1"/>
</dbReference>
<dbReference type="EMBL" id="LVWI01000103">
    <property type="protein sequence ID" value="OKP77639.1"/>
    <property type="molecule type" value="Genomic_DNA"/>
</dbReference>
<keyword evidence="5" id="KW-1185">Reference proteome</keyword>
<gene>
    <name evidence="4" type="ORF">A3844_29950</name>
</gene>
<dbReference type="SUPFAM" id="SSF49695">
    <property type="entry name" value="gamma-Crystallin-like"/>
    <property type="match status" value="1"/>
</dbReference>
<evidence type="ECO:0000313" key="5">
    <source>
        <dbReference type="Proteomes" id="UP000186058"/>
    </source>
</evidence>
<name>A0ABX3EGB3_9BACL</name>
<dbReference type="RefSeq" id="WP_074109478.1">
    <property type="nucleotide sequence ID" value="NZ_LVWI01000103.1"/>
</dbReference>
<evidence type="ECO:0000259" key="3">
    <source>
        <dbReference type="PROSITE" id="PS50915"/>
    </source>
</evidence>
<comment type="similarity">
    <text evidence="1">Belongs to the beta/gamma-crystallin family.</text>
</comment>
<evidence type="ECO:0000256" key="2">
    <source>
        <dbReference type="ARBA" id="ARBA00022737"/>
    </source>
</evidence>
<accession>A0ABX3EGB3</accession>
<evidence type="ECO:0000313" key="4">
    <source>
        <dbReference type="EMBL" id="OKP77639.1"/>
    </source>
</evidence>
<dbReference type="InterPro" id="IPR001064">
    <property type="entry name" value="Beta/gamma_crystallin"/>
</dbReference>
<evidence type="ECO:0000256" key="1">
    <source>
        <dbReference type="ARBA" id="ARBA00009646"/>
    </source>
</evidence>
<sequence length="124" mass="13337">MGSVVIPLDTGNIAGKADLSEAIIDYEVISNPSFPLAQQGVYIYKDSNFSGTSMQLTGNVMNFKDIGMNDAVSSIKIVGPYDVVGYSDADFKGRSSTLVTNDNLSTTDLKNDAMSSIRITRRTI</sequence>
<organism evidence="4 5">
    <name type="scientific">Paenibacillus helianthi</name>
    <dbReference type="NCBI Taxonomy" id="1349432"/>
    <lineage>
        <taxon>Bacteria</taxon>
        <taxon>Bacillati</taxon>
        <taxon>Bacillota</taxon>
        <taxon>Bacilli</taxon>
        <taxon>Bacillales</taxon>
        <taxon>Paenibacillaceae</taxon>
        <taxon>Paenibacillus</taxon>
    </lineage>
</organism>